<dbReference type="InterPro" id="IPR050640">
    <property type="entry name" value="Bact_2-comp_sensor_kinase"/>
</dbReference>
<comment type="caution">
    <text evidence="3">The sequence shown here is derived from an EMBL/GenBank/DDBJ whole genome shotgun (WGS) entry which is preliminary data.</text>
</comment>
<accession>A0A7C9BUI4</accession>
<dbReference type="InterPro" id="IPR013783">
    <property type="entry name" value="Ig-like_fold"/>
</dbReference>
<dbReference type="Pfam" id="PF06580">
    <property type="entry name" value="His_kinase"/>
    <property type="match status" value="1"/>
</dbReference>
<evidence type="ECO:0000259" key="2">
    <source>
        <dbReference type="Pfam" id="PF07495"/>
    </source>
</evidence>
<gene>
    <name evidence="3" type="ORF">GBK04_23450</name>
</gene>
<dbReference type="InterPro" id="IPR010559">
    <property type="entry name" value="Sig_transdc_His_kin_internal"/>
</dbReference>
<dbReference type="SUPFAM" id="SSF55874">
    <property type="entry name" value="ATPase domain of HSP90 chaperone/DNA topoisomerase II/histidine kinase"/>
    <property type="match status" value="1"/>
</dbReference>
<dbReference type="Proteomes" id="UP000479293">
    <property type="component" value="Unassembled WGS sequence"/>
</dbReference>
<dbReference type="SUPFAM" id="SSF63829">
    <property type="entry name" value="Calcium-dependent phosphotriesterase"/>
    <property type="match status" value="2"/>
</dbReference>
<protein>
    <recommendedName>
        <fullName evidence="5">Histidine kinase</fullName>
    </recommendedName>
</protein>
<organism evidence="3 4">
    <name type="scientific">Salmonirosea aquatica</name>
    <dbReference type="NCBI Taxonomy" id="2654236"/>
    <lineage>
        <taxon>Bacteria</taxon>
        <taxon>Pseudomonadati</taxon>
        <taxon>Bacteroidota</taxon>
        <taxon>Cytophagia</taxon>
        <taxon>Cytophagales</taxon>
        <taxon>Spirosomataceae</taxon>
        <taxon>Salmonirosea</taxon>
    </lineage>
</organism>
<dbReference type="InterPro" id="IPR036890">
    <property type="entry name" value="HATPase_C_sf"/>
</dbReference>
<dbReference type="Gene3D" id="2.130.10.10">
    <property type="entry name" value="YVTN repeat-like/Quinoprotein amine dehydrogenase"/>
    <property type="match status" value="3"/>
</dbReference>
<dbReference type="InterPro" id="IPR011123">
    <property type="entry name" value="Y_Y_Y"/>
</dbReference>
<sequence length="1051" mass="117552">MKTRVFFTLLVLCGQAVSWPFISLAQPPVPAPSLWFQHLTLRQGLAANFTTSITQDNLGFIWIGTVNGLTRFDGRNCRTFTRQSGDSASLSHRVIRSVFTSKKGTLWVGAEQGLNRYDPINQKFRRYSFEGFGVGSNFIRNITENHDGILWCGTKAGLLRFDPVAGKARLLRIPADSVSQAGANAIRALVLEGTTLWLGTQAGLYAYDLQKKRVKAYRSNPESPTSLPGDYVAALARYSPTGELVVGTGNGFVALLDSGKGTFRKLPLSAGNQAVASLLCARDGDLWVGLGSGGLHKFNPGSNTFTSYLSDELNPRSMGCNCVRGLFEDRNGIVWIVTDDAGVNWFNPSTEKFHLVYDEIGYHPATSLGLDAIKLSVDRQNNLWVATHGGLLRVDPQKPGYLLYSHDPRNPNSLGTDFLYAVLADHKGRIWAGGSGLTRFDPQGTLFEQILCLNTPTEARSARRDFVAGDQIYSILENRDGRIFMGTNEKLTIYDPQTDTYLTQYSDERIRKLPGKNYNTMYLDRHDNLWIGGFGPVYKISPELRVLAQYNRAENDPHSLPDEGVTGFAEDTKGYMWIATDNGLARLNVQTGRFKTFTTQDGLPTNDISALLVTGDTLWASTSKGIVCIDTRKMRLTVFDEDDGLPASEFESDAVARDSTGRIYFGAVHGLASIHPKSMRLNRSIPPVFLTSFRVEEHEFLRGQVANPAPLVLNYRQNSFTFDMASLNFDNPADNQFAYRLEGFEERWHQAGTNSSASYTNIPPGDYVLHSIASNNDGVWNRQGYRLPVHITPPFWQRWWFRLAVLAALIASTVVTARWREQRLVREQQEKSALRERIAASEMKALRSQMNPHFLYNSLNAIRLFVLQNDSDNADRYLVKFSRLMRLILENSGQEWVTLADELDQLQLYLELEQLRFDHTFDFSIDTDSSVAQEKISVPPMIIQPYIENAILHGIAHKTGRGKIQVQIRSSGERLVCRIEDNGVGRQKAGELKSKTISSHKSMGLQVTQERLQLISQRYGTENGIIITDLFDQDHQPSGTSVVIQLPILPA</sequence>
<dbReference type="GO" id="GO:0016020">
    <property type="term" value="C:membrane"/>
    <property type="evidence" value="ECO:0007669"/>
    <property type="project" value="InterPro"/>
</dbReference>
<feature type="domain" description="Two component regulator three Y" evidence="2">
    <location>
        <begin position="728"/>
        <end position="791"/>
    </location>
</feature>
<dbReference type="EMBL" id="WHLY01000002">
    <property type="protein sequence ID" value="MPR36219.1"/>
    <property type="molecule type" value="Genomic_DNA"/>
</dbReference>
<dbReference type="SUPFAM" id="SSF50998">
    <property type="entry name" value="Quinoprotein alcohol dehydrogenase-like"/>
    <property type="match status" value="1"/>
</dbReference>
<keyword evidence="4" id="KW-1185">Reference proteome</keyword>
<dbReference type="Pfam" id="PF07495">
    <property type="entry name" value="Y_Y_Y"/>
    <property type="match status" value="1"/>
</dbReference>
<feature type="domain" description="Signal transduction histidine kinase internal region" evidence="1">
    <location>
        <begin position="841"/>
        <end position="920"/>
    </location>
</feature>
<dbReference type="InterPro" id="IPR011047">
    <property type="entry name" value="Quinoprotein_ADH-like_sf"/>
</dbReference>
<dbReference type="InterPro" id="IPR011110">
    <property type="entry name" value="Reg_prop"/>
</dbReference>
<dbReference type="Gene3D" id="3.30.565.10">
    <property type="entry name" value="Histidine kinase-like ATPase, C-terminal domain"/>
    <property type="match status" value="1"/>
</dbReference>
<evidence type="ECO:0008006" key="5">
    <source>
        <dbReference type="Google" id="ProtNLM"/>
    </source>
</evidence>
<evidence type="ECO:0000313" key="4">
    <source>
        <dbReference type="Proteomes" id="UP000479293"/>
    </source>
</evidence>
<dbReference type="PANTHER" id="PTHR34220">
    <property type="entry name" value="SENSOR HISTIDINE KINASE YPDA"/>
    <property type="match status" value="1"/>
</dbReference>
<dbReference type="AlphaFoldDB" id="A0A7C9BUI4"/>
<dbReference type="InterPro" id="IPR015943">
    <property type="entry name" value="WD40/YVTN_repeat-like_dom_sf"/>
</dbReference>
<proteinExistence type="predicted"/>
<reference evidence="3 4" key="1">
    <citation type="submission" date="2019-10" db="EMBL/GenBank/DDBJ databases">
        <title>Draft Genome Sequence of Cytophagaceae sp. SJW1-29.</title>
        <authorList>
            <person name="Choi A."/>
        </authorList>
    </citation>
    <scope>NUCLEOTIDE SEQUENCE [LARGE SCALE GENOMIC DNA]</scope>
    <source>
        <strain evidence="3 4">SJW1-29</strain>
    </source>
</reference>
<dbReference type="GO" id="GO:0000155">
    <property type="term" value="F:phosphorelay sensor kinase activity"/>
    <property type="evidence" value="ECO:0007669"/>
    <property type="project" value="InterPro"/>
</dbReference>
<evidence type="ECO:0000313" key="3">
    <source>
        <dbReference type="EMBL" id="MPR36219.1"/>
    </source>
</evidence>
<dbReference type="Pfam" id="PF07494">
    <property type="entry name" value="Reg_prop"/>
    <property type="match status" value="2"/>
</dbReference>
<dbReference type="RefSeq" id="WP_152763936.1">
    <property type="nucleotide sequence ID" value="NZ_WHLY01000002.1"/>
</dbReference>
<dbReference type="PANTHER" id="PTHR34220:SF7">
    <property type="entry name" value="SENSOR HISTIDINE KINASE YPDA"/>
    <property type="match status" value="1"/>
</dbReference>
<evidence type="ECO:0000259" key="1">
    <source>
        <dbReference type="Pfam" id="PF06580"/>
    </source>
</evidence>
<name>A0A7C9BUI4_9BACT</name>
<dbReference type="Gene3D" id="2.60.40.10">
    <property type="entry name" value="Immunoglobulins"/>
    <property type="match status" value="1"/>
</dbReference>